<protein>
    <submittedName>
        <fullName evidence="1">Uncharacterized protein</fullName>
    </submittedName>
</protein>
<proteinExistence type="predicted"/>
<reference evidence="1 2" key="1">
    <citation type="submission" date="2016-12" db="EMBL/GenBank/DDBJ databases">
        <title>Diversity of luminous bacteria.</title>
        <authorList>
            <person name="Yoshizawa S."/>
            <person name="Kogure K."/>
        </authorList>
    </citation>
    <scope>NUCLEOTIDE SEQUENCE [LARGE SCALE GENOMIC DNA]</scope>
    <source>
        <strain evidence="1 2">NBRC 105001</strain>
    </source>
</reference>
<dbReference type="EMBL" id="MSCP01000001">
    <property type="protein sequence ID" value="PQJ94671.1"/>
    <property type="molecule type" value="Genomic_DNA"/>
</dbReference>
<organism evidence="1 2">
    <name type="scientific">Aliivibrio sifiae</name>
    <dbReference type="NCBI Taxonomy" id="566293"/>
    <lineage>
        <taxon>Bacteria</taxon>
        <taxon>Pseudomonadati</taxon>
        <taxon>Pseudomonadota</taxon>
        <taxon>Gammaproteobacteria</taxon>
        <taxon>Vibrionales</taxon>
        <taxon>Vibrionaceae</taxon>
        <taxon>Aliivibrio</taxon>
    </lineage>
</organism>
<name>A0A2S7XMQ1_9GAMM</name>
<sequence>MMKNQKGAITLLVSSFILMASLIFSLGSYKHIFYQVKRAQNEVEARKGYWAAEGGVECAFTKVSTTGSVPSTPIPECASLKLTDLQITQEMNYQIKADKLSQVVKKDFTIGGSGGDGAIQSASNLYFYSSITFTSPDPVKLGADGWECVAVRYKDKIGAFGSVSNAGVNHSIKPSSDFDNQGKDCSLEHKTNSAAGSSNFKSDFLRDDKISPFKDLFGIEPSDHNTIRDNGKFDILYGSGSENDKRLSECGTKLKNRINAGEVYIWVEGSCEITSAQYEGFSEAMNNSLNGAFIVIHDGSLSIMGAPSGAIAKDMKGVIFHFNHDYSVPTDGSNWDGSDAYSKLYPHGGKPNSLYPSEFLSTASFYQHGAFTLLGGQFFDTKDQSAIFYTSSNFKYNSDIVNELVSGLVQPRWVKGSWHDF</sequence>
<comment type="caution">
    <text evidence="1">The sequence shown here is derived from an EMBL/GenBank/DDBJ whole genome shotgun (WGS) entry which is preliminary data.</text>
</comment>
<evidence type="ECO:0000313" key="1">
    <source>
        <dbReference type="EMBL" id="PQJ94671.1"/>
    </source>
</evidence>
<accession>A0A2S7XMQ1</accession>
<dbReference type="Proteomes" id="UP000239273">
    <property type="component" value="Unassembled WGS sequence"/>
</dbReference>
<dbReference type="AlphaFoldDB" id="A0A2S7XMQ1"/>
<gene>
    <name evidence="1" type="ORF">BTO23_09095</name>
</gene>
<dbReference type="OrthoDB" id="5814101at2"/>
<evidence type="ECO:0000313" key="2">
    <source>
        <dbReference type="Proteomes" id="UP000239273"/>
    </source>
</evidence>